<keyword evidence="1" id="KW-1133">Transmembrane helix</keyword>
<feature type="transmembrane region" description="Helical" evidence="1">
    <location>
        <begin position="79"/>
        <end position="97"/>
    </location>
</feature>
<keyword evidence="1" id="KW-0472">Membrane</keyword>
<gene>
    <name evidence="2" type="ORF">METZ01_LOCUS14408</name>
</gene>
<evidence type="ECO:0000313" key="2">
    <source>
        <dbReference type="EMBL" id="SUZ61554.1"/>
    </source>
</evidence>
<organism evidence="2">
    <name type="scientific">marine metagenome</name>
    <dbReference type="NCBI Taxonomy" id="408172"/>
    <lineage>
        <taxon>unclassified sequences</taxon>
        <taxon>metagenomes</taxon>
        <taxon>ecological metagenomes</taxon>
    </lineage>
</organism>
<reference evidence="2" key="1">
    <citation type="submission" date="2018-05" db="EMBL/GenBank/DDBJ databases">
        <authorList>
            <person name="Lanie J.A."/>
            <person name="Ng W.-L."/>
            <person name="Kazmierczak K.M."/>
            <person name="Andrzejewski T.M."/>
            <person name="Davidsen T.M."/>
            <person name="Wayne K.J."/>
            <person name="Tettelin H."/>
            <person name="Glass J.I."/>
            <person name="Rusch D."/>
            <person name="Podicherti R."/>
            <person name="Tsui H.-C.T."/>
            <person name="Winkler M.E."/>
        </authorList>
    </citation>
    <scope>NUCLEOTIDE SEQUENCE</scope>
</reference>
<protein>
    <submittedName>
        <fullName evidence="2">Uncharacterized protein</fullName>
    </submittedName>
</protein>
<proteinExistence type="predicted"/>
<keyword evidence="1" id="KW-0812">Transmembrane</keyword>
<evidence type="ECO:0000256" key="1">
    <source>
        <dbReference type="SAM" id="Phobius"/>
    </source>
</evidence>
<accession>A0A381P4R1</accession>
<dbReference type="EMBL" id="UINC01000811">
    <property type="protein sequence ID" value="SUZ61554.1"/>
    <property type="molecule type" value="Genomic_DNA"/>
</dbReference>
<dbReference type="AlphaFoldDB" id="A0A381P4R1"/>
<sequence>MRTCTEDLLTIRDGEPVDADVHSQVLADPESLEELERLRAVRKALQELPELQPPPEVWTKILTEVQRDDRIGPKLLRHWSLGSAIAAGVAMLAFILIPTDPEIPVQMEPGLVVAVPEGDGGGLDAVPAEEFGYALLAAESAQLERELNSIEYQPSLTSADTATIVVVLEDRIGYVDEQLTYASANGIDSRQTEILWRERVDLMNTLVDVRYAQFQQAGF</sequence>
<name>A0A381P4R1_9ZZZZ</name>